<feature type="binding site" evidence="10">
    <location>
        <begin position="16"/>
        <end position="21"/>
    </location>
    <ligand>
        <name>substrate</name>
    </ligand>
</feature>
<evidence type="ECO:0000256" key="12">
    <source>
        <dbReference type="RuleBase" id="RU003784"/>
    </source>
</evidence>
<keyword evidence="4 10" id="KW-0808">Transferase</keyword>
<dbReference type="HAMAP" id="MF_00185">
    <property type="entry name" value="IPP_trans"/>
    <property type="match status" value="1"/>
</dbReference>
<dbReference type="Gene3D" id="1.10.20.140">
    <property type="match status" value="1"/>
</dbReference>
<dbReference type="InterPro" id="IPR027417">
    <property type="entry name" value="P-loop_NTPase"/>
</dbReference>
<dbReference type="NCBIfam" id="TIGR00174">
    <property type="entry name" value="miaA"/>
    <property type="match status" value="1"/>
</dbReference>
<dbReference type="AlphaFoldDB" id="A0A420ZD93"/>
<dbReference type="InterPro" id="IPR039657">
    <property type="entry name" value="Dimethylallyltransferase"/>
</dbReference>
<evidence type="ECO:0000256" key="4">
    <source>
        <dbReference type="ARBA" id="ARBA00022679"/>
    </source>
</evidence>
<evidence type="ECO:0000256" key="10">
    <source>
        <dbReference type="HAMAP-Rule" id="MF_00185"/>
    </source>
</evidence>
<dbReference type="PANTHER" id="PTHR11088:SF60">
    <property type="entry name" value="TRNA DIMETHYLALLYLTRANSFERASE"/>
    <property type="match status" value="1"/>
</dbReference>
<feature type="site" description="Interaction with substrate tRNA" evidence="10">
    <location>
        <position position="134"/>
    </location>
</feature>
<comment type="cofactor">
    <cofactor evidence="1 10">
        <name>Mg(2+)</name>
        <dbReference type="ChEBI" id="CHEBI:18420"/>
    </cofactor>
</comment>
<comment type="similarity">
    <text evidence="3 10 13">Belongs to the IPP transferase family.</text>
</comment>
<evidence type="ECO:0000313" key="15">
    <source>
        <dbReference type="Proteomes" id="UP000281261"/>
    </source>
</evidence>
<evidence type="ECO:0000313" key="14">
    <source>
        <dbReference type="EMBL" id="RLC37540.1"/>
    </source>
</evidence>
<feature type="site" description="Interaction with substrate tRNA" evidence="10">
    <location>
        <position position="111"/>
    </location>
</feature>
<comment type="function">
    <text evidence="2 10 12">Catalyzes the transfer of a dimethylallyl group onto the adenine at position 37 in tRNAs that read codons beginning with uridine, leading to the formation of N6-(dimethylallyl)adenosine (i(6)A).</text>
</comment>
<comment type="caution">
    <text evidence="14">The sequence shown here is derived from an EMBL/GenBank/DDBJ whole genome shotgun (WGS) entry which is preliminary data.</text>
</comment>
<dbReference type="InterPro" id="IPR018022">
    <property type="entry name" value="IPT"/>
</dbReference>
<organism evidence="14 15">
    <name type="scientific">candidate division Kazan bacterium</name>
    <dbReference type="NCBI Taxonomy" id="2202143"/>
    <lineage>
        <taxon>Bacteria</taxon>
        <taxon>Bacteria division Kazan-3B-28</taxon>
    </lineage>
</organism>
<sequence>MRKNKKLKIVAVVGPTASGKSTLAVELAKQFNGVIISADSRQVYRGMDIGTAKISKDEMEGISHYMLDVADPDDDFNVSLYQKSVMNLLEAIKNKNRKTNRPVLPFIVGGTGLYVSAIVDGLKFSEVKPNLKLRADLNKKPLTQLAIKLKKLDPNTTTDLKNKRRVIRAIEILKAGSKPSGPEATKDQWPAKTEPKFEVLKIGVGKDRNISKKRIENRIWNMDIPKLIKETKALIKRKYDFSSPALSALGYNDVKDFINDKITEPELIYRLIKLHTQYAKRQMTWFKKDRSIHWVKDASSAKKLIAKWLE</sequence>
<evidence type="ECO:0000256" key="5">
    <source>
        <dbReference type="ARBA" id="ARBA00022694"/>
    </source>
</evidence>
<evidence type="ECO:0000256" key="7">
    <source>
        <dbReference type="ARBA" id="ARBA00022840"/>
    </source>
</evidence>
<dbReference type="GO" id="GO:0052381">
    <property type="term" value="F:tRNA dimethylallyltransferase activity"/>
    <property type="evidence" value="ECO:0007669"/>
    <property type="project" value="UniProtKB-UniRule"/>
</dbReference>
<evidence type="ECO:0000256" key="3">
    <source>
        <dbReference type="ARBA" id="ARBA00005842"/>
    </source>
</evidence>
<proteinExistence type="inferred from homology"/>
<accession>A0A420ZD93</accession>
<protein>
    <recommendedName>
        <fullName evidence="10">tRNA dimethylallyltransferase</fullName>
        <ecNumber evidence="10">2.5.1.75</ecNumber>
    </recommendedName>
    <alternativeName>
        <fullName evidence="10">Dimethylallyl diphosphate:tRNA dimethylallyltransferase</fullName>
        <shortName evidence="10">DMAPP:tRNA dimethylallyltransferase</shortName>
        <shortName evidence="10">DMATase</shortName>
    </alternativeName>
    <alternativeName>
        <fullName evidence="10">Isopentenyl-diphosphate:tRNA isopentenyltransferase</fullName>
        <shortName evidence="10">IPP transferase</shortName>
        <shortName evidence="10">IPPT</shortName>
        <shortName evidence="10">IPTase</shortName>
    </alternativeName>
</protein>
<evidence type="ECO:0000256" key="6">
    <source>
        <dbReference type="ARBA" id="ARBA00022741"/>
    </source>
</evidence>
<evidence type="ECO:0000256" key="2">
    <source>
        <dbReference type="ARBA" id="ARBA00003213"/>
    </source>
</evidence>
<dbReference type="SUPFAM" id="SSF52540">
    <property type="entry name" value="P-loop containing nucleoside triphosphate hydrolases"/>
    <property type="match status" value="1"/>
</dbReference>
<dbReference type="GO" id="GO:0006400">
    <property type="term" value="P:tRNA modification"/>
    <property type="evidence" value="ECO:0007669"/>
    <property type="project" value="TreeGrafter"/>
</dbReference>
<gene>
    <name evidence="10" type="primary">miaA</name>
    <name evidence="14" type="ORF">DRH29_01580</name>
</gene>
<dbReference type="GO" id="GO:0005524">
    <property type="term" value="F:ATP binding"/>
    <property type="evidence" value="ECO:0007669"/>
    <property type="project" value="UniProtKB-UniRule"/>
</dbReference>
<dbReference type="Gene3D" id="3.40.50.300">
    <property type="entry name" value="P-loop containing nucleotide triphosphate hydrolases"/>
    <property type="match status" value="1"/>
</dbReference>
<evidence type="ECO:0000256" key="11">
    <source>
        <dbReference type="RuleBase" id="RU003783"/>
    </source>
</evidence>
<comment type="caution">
    <text evidence="10">Lacks conserved residue(s) required for the propagation of feature annotation.</text>
</comment>
<dbReference type="Pfam" id="PF01715">
    <property type="entry name" value="IPPT"/>
    <property type="match status" value="1"/>
</dbReference>
<dbReference type="EMBL" id="QMNG01000003">
    <property type="protein sequence ID" value="RLC37540.1"/>
    <property type="molecule type" value="Genomic_DNA"/>
</dbReference>
<evidence type="ECO:0000256" key="13">
    <source>
        <dbReference type="RuleBase" id="RU003785"/>
    </source>
</evidence>
<evidence type="ECO:0000256" key="1">
    <source>
        <dbReference type="ARBA" id="ARBA00001946"/>
    </source>
</evidence>
<evidence type="ECO:0000256" key="8">
    <source>
        <dbReference type="ARBA" id="ARBA00022842"/>
    </source>
</evidence>
<comment type="catalytic activity">
    <reaction evidence="9 10 11">
        <text>adenosine(37) in tRNA + dimethylallyl diphosphate = N(6)-dimethylallyladenosine(37) in tRNA + diphosphate</text>
        <dbReference type="Rhea" id="RHEA:26482"/>
        <dbReference type="Rhea" id="RHEA-COMP:10162"/>
        <dbReference type="Rhea" id="RHEA-COMP:10375"/>
        <dbReference type="ChEBI" id="CHEBI:33019"/>
        <dbReference type="ChEBI" id="CHEBI:57623"/>
        <dbReference type="ChEBI" id="CHEBI:74411"/>
        <dbReference type="ChEBI" id="CHEBI:74415"/>
        <dbReference type="EC" id="2.5.1.75"/>
    </reaction>
</comment>
<feature type="region of interest" description="Interaction with substrate tRNA" evidence="10">
    <location>
        <begin position="39"/>
        <end position="42"/>
    </location>
</feature>
<name>A0A420ZD93_UNCK3</name>
<keyword evidence="6 10" id="KW-0547">Nucleotide-binding</keyword>
<dbReference type="Proteomes" id="UP000281261">
    <property type="component" value="Unassembled WGS sequence"/>
</dbReference>
<evidence type="ECO:0000256" key="9">
    <source>
        <dbReference type="ARBA" id="ARBA00049563"/>
    </source>
</evidence>
<dbReference type="CDD" id="cd02019">
    <property type="entry name" value="NK"/>
    <property type="match status" value="1"/>
</dbReference>
<dbReference type="EC" id="2.5.1.75" evidence="10"/>
<keyword evidence="5 10" id="KW-0819">tRNA processing</keyword>
<comment type="subunit">
    <text evidence="10">Monomer.</text>
</comment>
<dbReference type="PANTHER" id="PTHR11088">
    <property type="entry name" value="TRNA DIMETHYLALLYLTRANSFERASE"/>
    <property type="match status" value="1"/>
</dbReference>
<keyword evidence="7 10" id="KW-0067">ATP-binding</keyword>
<feature type="binding site" evidence="10">
    <location>
        <begin position="14"/>
        <end position="21"/>
    </location>
    <ligand>
        <name>ATP</name>
        <dbReference type="ChEBI" id="CHEBI:30616"/>
    </ligand>
</feature>
<keyword evidence="8 10" id="KW-0460">Magnesium</keyword>
<reference evidence="14 15" key="1">
    <citation type="submission" date="2018-06" db="EMBL/GenBank/DDBJ databases">
        <title>Extensive metabolic versatility and redundancy in microbially diverse, dynamic hydrothermal sediments.</title>
        <authorList>
            <person name="Dombrowski N."/>
            <person name="Teske A."/>
            <person name="Baker B.J."/>
        </authorList>
    </citation>
    <scope>NUCLEOTIDE SEQUENCE [LARGE SCALE GENOMIC DNA]</scope>
    <source>
        <strain evidence="14">B79_G16</strain>
    </source>
</reference>